<evidence type="ECO:0000256" key="7">
    <source>
        <dbReference type="ARBA" id="ARBA00022692"/>
    </source>
</evidence>
<dbReference type="PROSITE" id="PS51103">
    <property type="entry name" value="PTS_EIIC_TYPE_1"/>
    <property type="match status" value="1"/>
</dbReference>
<dbReference type="GO" id="GO:0016301">
    <property type="term" value="F:kinase activity"/>
    <property type="evidence" value="ECO:0007669"/>
    <property type="project" value="UniProtKB-KW"/>
</dbReference>
<dbReference type="AlphaFoldDB" id="A0A5K1IUF4"/>
<dbReference type="RefSeq" id="WP_152073263.1">
    <property type="nucleotide sequence ID" value="NZ_CAAKNU010000112.1"/>
</dbReference>
<dbReference type="EMBL" id="CABWIE010000011">
    <property type="protein sequence ID" value="VWL92675.1"/>
    <property type="molecule type" value="Genomic_DNA"/>
</dbReference>
<dbReference type="PANTHER" id="PTHR30009:SF24">
    <property type="entry name" value="PTS SYSTEM, IIBC COMPONENT"/>
    <property type="match status" value="1"/>
</dbReference>
<reference evidence="15 16" key="1">
    <citation type="submission" date="2019-10" db="EMBL/GenBank/DDBJ databases">
        <authorList>
            <person name="Wolf R A."/>
        </authorList>
    </citation>
    <scope>NUCLEOTIDE SEQUENCE [LARGE SCALE GENOMIC DNA]</scope>
    <source>
        <strain evidence="15">Collinsella_aerofaciens_MC2</strain>
    </source>
</reference>
<keyword evidence="3" id="KW-1003">Cell membrane</keyword>
<dbReference type="InterPro" id="IPR050429">
    <property type="entry name" value="PTS_Glucose_EIICBA"/>
</dbReference>
<dbReference type="GO" id="GO:0008982">
    <property type="term" value="F:protein-N(PI)-phosphohistidine-sugar phosphotransferase activity"/>
    <property type="evidence" value="ECO:0007669"/>
    <property type="project" value="InterPro"/>
</dbReference>
<evidence type="ECO:0000256" key="4">
    <source>
        <dbReference type="ARBA" id="ARBA00022597"/>
    </source>
</evidence>
<dbReference type="Pfam" id="PF02378">
    <property type="entry name" value="PTS_EIIC"/>
    <property type="match status" value="1"/>
</dbReference>
<comment type="subcellular location">
    <subcellularLocation>
        <location evidence="1">Cell membrane</location>
        <topology evidence="1">Multi-pass membrane protein</topology>
    </subcellularLocation>
</comment>
<evidence type="ECO:0000313" key="16">
    <source>
        <dbReference type="Proteomes" id="UP000361836"/>
    </source>
</evidence>
<feature type="transmembrane region" description="Helical" evidence="12">
    <location>
        <begin position="391"/>
        <end position="409"/>
    </location>
</feature>
<dbReference type="NCBIfam" id="TIGR00826">
    <property type="entry name" value="EIIB_glc"/>
    <property type="match status" value="1"/>
</dbReference>
<keyword evidence="2" id="KW-0813">Transport</keyword>
<evidence type="ECO:0000313" key="15">
    <source>
        <dbReference type="EMBL" id="VWL92675.1"/>
    </source>
</evidence>
<dbReference type="InterPro" id="IPR001996">
    <property type="entry name" value="PTS_IIB_1"/>
</dbReference>
<feature type="transmembrane region" description="Helical" evidence="12">
    <location>
        <begin position="232"/>
        <end position="249"/>
    </location>
</feature>
<gene>
    <name evidence="15" type="primary">glcB_3</name>
    <name evidence="15" type="ORF">KCJAJFAP_02112</name>
</gene>
<evidence type="ECO:0000256" key="10">
    <source>
        <dbReference type="ARBA" id="ARBA00023136"/>
    </source>
</evidence>
<keyword evidence="9 12" id="KW-1133">Transmembrane helix</keyword>
<feature type="active site" description="Phosphocysteine intermediate; for EIIB activity" evidence="11">
    <location>
        <position position="468"/>
    </location>
</feature>
<dbReference type="GO" id="GO:0009401">
    <property type="term" value="P:phosphoenolpyruvate-dependent sugar phosphotransferase system"/>
    <property type="evidence" value="ECO:0007669"/>
    <property type="project" value="UniProtKB-KW"/>
</dbReference>
<dbReference type="CDD" id="cd00212">
    <property type="entry name" value="PTS_IIB_glc"/>
    <property type="match status" value="1"/>
</dbReference>
<evidence type="ECO:0000256" key="11">
    <source>
        <dbReference type="PROSITE-ProRule" id="PRU00421"/>
    </source>
</evidence>
<accession>A0A5K1IUF4</accession>
<organism evidence="15 16">
    <name type="scientific">Collinsella aerofaciens</name>
    <dbReference type="NCBI Taxonomy" id="74426"/>
    <lineage>
        <taxon>Bacteria</taxon>
        <taxon>Bacillati</taxon>
        <taxon>Actinomycetota</taxon>
        <taxon>Coriobacteriia</taxon>
        <taxon>Coriobacteriales</taxon>
        <taxon>Coriobacteriaceae</taxon>
        <taxon>Collinsella</taxon>
    </lineage>
</organism>
<dbReference type="InterPro" id="IPR003352">
    <property type="entry name" value="PTS_EIIC"/>
</dbReference>
<keyword evidence="10 12" id="KW-0472">Membrane</keyword>
<feature type="transmembrane region" description="Helical" evidence="12">
    <location>
        <begin position="129"/>
        <end position="152"/>
    </location>
</feature>
<feature type="transmembrane region" description="Helical" evidence="12">
    <location>
        <begin position="279"/>
        <end position="299"/>
    </location>
</feature>
<evidence type="ECO:0000256" key="2">
    <source>
        <dbReference type="ARBA" id="ARBA00022448"/>
    </source>
</evidence>
<dbReference type="PANTHER" id="PTHR30009">
    <property type="entry name" value="CYTOCHROME C-TYPE SYNTHESIS PROTEIN AND PTS TRANSMEMBRANE COMPONENT"/>
    <property type="match status" value="1"/>
</dbReference>
<dbReference type="Gene3D" id="3.30.1360.60">
    <property type="entry name" value="Glucose permease domain IIB"/>
    <property type="match status" value="1"/>
</dbReference>
<dbReference type="Pfam" id="PF00367">
    <property type="entry name" value="PTS_EIIB"/>
    <property type="match status" value="1"/>
</dbReference>
<dbReference type="SUPFAM" id="SSF55604">
    <property type="entry name" value="Glucose permease domain IIB"/>
    <property type="match status" value="1"/>
</dbReference>
<sequence length="526" mass="56401">MKESKLYNEFQRLGKVLMAPVLLLPVSGILVGLGSALSNANLISLCPLLGTEPMVIFSTLIKAAGNVINGNISVLFAICIAYGYAKAEKATAALSGFIGYMTMNTIMGQLLILLGTIDPANLQTGQNAILGVTTLDTGVFGGIIIGLVVAWIHNRFYKVQLPPVLGIFNGTRCVPALTVVFASLVGVALAFVFPFVQTGLKAASTLIDSTGVFGAFIYGFSERMLLPFGLHHFIYLPFFFTSLGGSIQVDGQTVEGAVNIYNAMLNTPGMMYDIDISKYVMNGKVLFAMCGLPAAALAIYHCARPENKKKVGSLMIAAVIPAAIMGITEPLEYSFLFVAPVLYVVHALLCGIAYVLTYLVQFNVPGPSAFGGPLLSWIFNGIMNADKGSNWFWLIPLGIAYFGIYYVLFRTFIKKFDLKTPGREDDDTQAADDTSAIDSKAPVQVSELIPQIVDAVGGADNISGVNACFTRLRLSLKDTALVKDDSVFTKDLGASAIVHIGSGVQIVYGNKASVYKVEMREYLGME</sequence>
<evidence type="ECO:0000256" key="8">
    <source>
        <dbReference type="ARBA" id="ARBA00022777"/>
    </source>
</evidence>
<name>A0A5K1IUF4_9ACTN</name>
<evidence type="ECO:0000256" key="9">
    <source>
        <dbReference type="ARBA" id="ARBA00022989"/>
    </source>
</evidence>
<keyword evidence="16" id="KW-1185">Reference proteome</keyword>
<keyword evidence="4" id="KW-0762">Sugar transport</keyword>
<dbReference type="OrthoDB" id="9797715at2"/>
<feature type="transmembrane region" description="Helical" evidence="12">
    <location>
        <begin position="21"/>
        <end position="43"/>
    </location>
</feature>
<evidence type="ECO:0000256" key="3">
    <source>
        <dbReference type="ARBA" id="ARBA00022475"/>
    </source>
</evidence>
<proteinExistence type="predicted"/>
<dbReference type="PROSITE" id="PS01035">
    <property type="entry name" value="PTS_EIIB_TYPE_1_CYS"/>
    <property type="match status" value="1"/>
</dbReference>
<dbReference type="InterPro" id="IPR018113">
    <property type="entry name" value="PTrfase_EIIB_Cys"/>
</dbReference>
<feature type="transmembrane region" description="Helical" evidence="12">
    <location>
        <begin position="97"/>
        <end position="117"/>
    </location>
</feature>
<feature type="domain" description="PTS EIIC type-1" evidence="14">
    <location>
        <begin position="4"/>
        <end position="425"/>
    </location>
</feature>
<dbReference type="Proteomes" id="UP000361836">
    <property type="component" value="Unassembled WGS sequence"/>
</dbReference>
<evidence type="ECO:0000256" key="5">
    <source>
        <dbReference type="ARBA" id="ARBA00022679"/>
    </source>
</evidence>
<dbReference type="InterPro" id="IPR036878">
    <property type="entry name" value="Glu_permease_IIB"/>
</dbReference>
<keyword evidence="6" id="KW-0598">Phosphotransferase system</keyword>
<dbReference type="InterPro" id="IPR013013">
    <property type="entry name" value="PTS_EIIC_1"/>
</dbReference>
<feature type="domain" description="PTS EIIB type-1" evidence="13">
    <location>
        <begin position="446"/>
        <end position="526"/>
    </location>
</feature>
<evidence type="ECO:0000259" key="14">
    <source>
        <dbReference type="PROSITE" id="PS51103"/>
    </source>
</evidence>
<keyword evidence="7 12" id="KW-0812">Transmembrane</keyword>
<keyword evidence="5" id="KW-0808">Transferase</keyword>
<protein>
    <submittedName>
        <fullName evidence="15">PTS system glucoside-specific EIICBA component</fullName>
    </submittedName>
</protein>
<feature type="transmembrane region" description="Helical" evidence="12">
    <location>
        <begin position="311"/>
        <end position="328"/>
    </location>
</feature>
<feature type="transmembrane region" description="Helical" evidence="12">
    <location>
        <begin position="173"/>
        <end position="196"/>
    </location>
</feature>
<dbReference type="PROSITE" id="PS51098">
    <property type="entry name" value="PTS_EIIB_TYPE_1"/>
    <property type="match status" value="1"/>
</dbReference>
<dbReference type="GO" id="GO:0005886">
    <property type="term" value="C:plasma membrane"/>
    <property type="evidence" value="ECO:0007669"/>
    <property type="project" value="UniProtKB-SubCell"/>
</dbReference>
<evidence type="ECO:0000256" key="1">
    <source>
        <dbReference type="ARBA" id="ARBA00004651"/>
    </source>
</evidence>
<feature type="transmembrane region" description="Helical" evidence="12">
    <location>
        <begin position="63"/>
        <end position="85"/>
    </location>
</feature>
<keyword evidence="8" id="KW-0418">Kinase</keyword>
<evidence type="ECO:0000256" key="6">
    <source>
        <dbReference type="ARBA" id="ARBA00022683"/>
    </source>
</evidence>
<evidence type="ECO:0000259" key="13">
    <source>
        <dbReference type="PROSITE" id="PS51098"/>
    </source>
</evidence>
<dbReference type="GO" id="GO:0090563">
    <property type="term" value="F:protein-phosphocysteine-sugar phosphotransferase activity"/>
    <property type="evidence" value="ECO:0007669"/>
    <property type="project" value="TreeGrafter"/>
</dbReference>
<evidence type="ECO:0000256" key="12">
    <source>
        <dbReference type="SAM" id="Phobius"/>
    </source>
</evidence>
<feature type="transmembrane region" description="Helical" evidence="12">
    <location>
        <begin position="334"/>
        <end position="356"/>
    </location>
</feature>